<dbReference type="PANTHER" id="PTHR43553:SF24">
    <property type="entry name" value="ENERGY-COUPLING FACTOR TRANSPORTER ATP-BINDING PROTEIN ECFA1"/>
    <property type="match status" value="1"/>
</dbReference>
<evidence type="ECO:0000256" key="6">
    <source>
        <dbReference type="ARBA" id="ARBA00022840"/>
    </source>
</evidence>
<feature type="domain" description="ABC transporter" evidence="9">
    <location>
        <begin position="6"/>
        <end position="239"/>
    </location>
</feature>
<proteinExistence type="inferred from homology"/>
<keyword evidence="5" id="KW-0547">Nucleotide-binding</keyword>
<evidence type="ECO:0000259" key="9">
    <source>
        <dbReference type="PROSITE" id="PS50893"/>
    </source>
</evidence>
<dbReference type="InterPro" id="IPR017871">
    <property type="entry name" value="ABC_transporter-like_CS"/>
</dbReference>
<name>A0A1I5E7Z0_9FIRM</name>
<evidence type="ECO:0000256" key="2">
    <source>
        <dbReference type="ARBA" id="ARBA00005417"/>
    </source>
</evidence>
<dbReference type="PROSITE" id="PS00211">
    <property type="entry name" value="ABC_TRANSPORTER_1"/>
    <property type="match status" value="1"/>
</dbReference>
<keyword evidence="3" id="KW-0813">Transport</keyword>
<comment type="similarity">
    <text evidence="2">Belongs to the ABC transporter superfamily.</text>
</comment>
<dbReference type="InterPro" id="IPR015856">
    <property type="entry name" value="ABC_transpr_CbiO/EcfA_su"/>
</dbReference>
<protein>
    <submittedName>
        <fullName evidence="10">Cobalt/nickel transport system ATP-binding protein</fullName>
    </submittedName>
</protein>
<dbReference type="EMBL" id="FOWD01000008">
    <property type="protein sequence ID" value="SFO07625.1"/>
    <property type="molecule type" value="Genomic_DNA"/>
</dbReference>
<evidence type="ECO:0000256" key="8">
    <source>
        <dbReference type="ARBA" id="ARBA00023136"/>
    </source>
</evidence>
<dbReference type="InterPro" id="IPR003439">
    <property type="entry name" value="ABC_transporter-like_ATP-bd"/>
</dbReference>
<comment type="subcellular location">
    <subcellularLocation>
        <location evidence="1">Cell membrane</location>
        <topology evidence="1">Peripheral membrane protein</topology>
    </subcellularLocation>
</comment>
<dbReference type="PANTHER" id="PTHR43553">
    <property type="entry name" value="HEAVY METAL TRANSPORTER"/>
    <property type="match status" value="1"/>
</dbReference>
<evidence type="ECO:0000313" key="11">
    <source>
        <dbReference type="Proteomes" id="UP000198806"/>
    </source>
</evidence>
<dbReference type="RefSeq" id="WP_091685441.1">
    <property type="nucleotide sequence ID" value="NZ_BAABFM010000072.1"/>
</dbReference>
<keyword evidence="4" id="KW-1003">Cell membrane</keyword>
<accession>A0A1I5E7Z0</accession>
<evidence type="ECO:0000256" key="1">
    <source>
        <dbReference type="ARBA" id="ARBA00004202"/>
    </source>
</evidence>
<evidence type="ECO:0000256" key="4">
    <source>
        <dbReference type="ARBA" id="ARBA00022475"/>
    </source>
</evidence>
<dbReference type="GO" id="GO:0043190">
    <property type="term" value="C:ATP-binding cassette (ABC) transporter complex"/>
    <property type="evidence" value="ECO:0007669"/>
    <property type="project" value="TreeGrafter"/>
</dbReference>
<dbReference type="Proteomes" id="UP000198806">
    <property type="component" value="Unassembled WGS sequence"/>
</dbReference>
<dbReference type="InterPro" id="IPR027417">
    <property type="entry name" value="P-loop_NTPase"/>
</dbReference>
<dbReference type="OrthoDB" id="9770331at2"/>
<dbReference type="FunFam" id="3.40.50.300:FF:000224">
    <property type="entry name" value="Energy-coupling factor transporter ATP-binding protein EcfA"/>
    <property type="match status" value="1"/>
</dbReference>
<sequence>MKEKILEINHLTFAYDRNHQALKDISIAIYEQEKIAVLGANGAGKTTFFLNLNGVREPSSGEIRYRGEMIDKKNKTKLRRNVGIVFQDADSQIIASTVKAEVAFGPLNMKLPRGEVEEKTMEAIREMKLEDYITRPPHYLSGGEKKRVSIADILAMDSEIMIFDEPTASLDPVNAQALEEILDKIQQKGKTILLSTHDVDFAFRFAKRILVFCDGELIGDGTAQEIFRDEVILKKANLKKPVFMELYDLLREKGKIKETTEYPKKLSDIALLL</sequence>
<dbReference type="GO" id="GO:0042626">
    <property type="term" value="F:ATPase-coupled transmembrane transporter activity"/>
    <property type="evidence" value="ECO:0007669"/>
    <property type="project" value="TreeGrafter"/>
</dbReference>
<dbReference type="InterPro" id="IPR003593">
    <property type="entry name" value="AAA+_ATPase"/>
</dbReference>
<dbReference type="Pfam" id="PF00005">
    <property type="entry name" value="ABC_tran"/>
    <property type="match status" value="1"/>
</dbReference>
<evidence type="ECO:0000256" key="5">
    <source>
        <dbReference type="ARBA" id="ARBA00022741"/>
    </source>
</evidence>
<evidence type="ECO:0000256" key="3">
    <source>
        <dbReference type="ARBA" id="ARBA00022448"/>
    </source>
</evidence>
<evidence type="ECO:0000256" key="7">
    <source>
        <dbReference type="ARBA" id="ARBA00022967"/>
    </source>
</evidence>
<dbReference type="STRING" id="1527.SAMN04489757_10877"/>
<keyword evidence="7" id="KW-1278">Translocase</keyword>
<dbReference type="PROSITE" id="PS50893">
    <property type="entry name" value="ABC_TRANSPORTER_2"/>
    <property type="match status" value="1"/>
</dbReference>
<dbReference type="AlphaFoldDB" id="A0A1I5E7Z0"/>
<gene>
    <name evidence="10" type="ORF">SAMN04489757_10877</name>
</gene>
<reference evidence="10 11" key="1">
    <citation type="submission" date="2016-10" db="EMBL/GenBank/DDBJ databases">
        <authorList>
            <person name="de Groot N.N."/>
        </authorList>
    </citation>
    <scope>NUCLEOTIDE SEQUENCE [LARGE SCALE GENOMIC DNA]</scope>
    <source>
        <strain evidence="10 11">DSM 1283</strain>
    </source>
</reference>
<keyword evidence="8" id="KW-0472">Membrane</keyword>
<keyword evidence="6 10" id="KW-0067">ATP-binding</keyword>
<organism evidence="10 11">
    <name type="scientific">Anaerocolumna aminovalerica</name>
    <dbReference type="NCBI Taxonomy" id="1527"/>
    <lineage>
        <taxon>Bacteria</taxon>
        <taxon>Bacillati</taxon>
        <taxon>Bacillota</taxon>
        <taxon>Clostridia</taxon>
        <taxon>Lachnospirales</taxon>
        <taxon>Lachnospiraceae</taxon>
        <taxon>Anaerocolumna</taxon>
    </lineage>
</organism>
<dbReference type="SMART" id="SM00382">
    <property type="entry name" value="AAA"/>
    <property type="match status" value="1"/>
</dbReference>
<dbReference type="GO" id="GO:0016887">
    <property type="term" value="F:ATP hydrolysis activity"/>
    <property type="evidence" value="ECO:0007669"/>
    <property type="project" value="InterPro"/>
</dbReference>
<keyword evidence="11" id="KW-1185">Reference proteome</keyword>
<dbReference type="Gene3D" id="3.40.50.300">
    <property type="entry name" value="P-loop containing nucleotide triphosphate hydrolases"/>
    <property type="match status" value="1"/>
</dbReference>
<dbReference type="GO" id="GO:0005524">
    <property type="term" value="F:ATP binding"/>
    <property type="evidence" value="ECO:0007669"/>
    <property type="project" value="UniProtKB-KW"/>
</dbReference>
<dbReference type="SUPFAM" id="SSF52540">
    <property type="entry name" value="P-loop containing nucleoside triphosphate hydrolases"/>
    <property type="match status" value="1"/>
</dbReference>
<dbReference type="InterPro" id="IPR050095">
    <property type="entry name" value="ECF_ABC_transporter_ATP-bd"/>
</dbReference>
<evidence type="ECO:0000313" key="10">
    <source>
        <dbReference type="EMBL" id="SFO07625.1"/>
    </source>
</evidence>
<dbReference type="CDD" id="cd03225">
    <property type="entry name" value="ABC_cobalt_CbiO_domain1"/>
    <property type="match status" value="1"/>
</dbReference>